<dbReference type="Gene3D" id="3.40.50.1820">
    <property type="entry name" value="alpha/beta hydrolase"/>
    <property type="match status" value="1"/>
</dbReference>
<feature type="domain" description="Peptidase S9 prolyl oligopeptidase catalytic" evidence="3">
    <location>
        <begin position="389"/>
        <end position="589"/>
    </location>
</feature>
<dbReference type="InterPro" id="IPR011659">
    <property type="entry name" value="WD40"/>
</dbReference>
<dbReference type="PANTHER" id="PTHR42776">
    <property type="entry name" value="SERINE PEPTIDASE S9 FAMILY MEMBER"/>
    <property type="match status" value="1"/>
</dbReference>
<evidence type="ECO:0000256" key="1">
    <source>
        <dbReference type="ARBA" id="ARBA00022801"/>
    </source>
</evidence>
<dbReference type="InterPro" id="IPR002470">
    <property type="entry name" value="Peptidase_S9A"/>
</dbReference>
<dbReference type="Proteomes" id="UP000609879">
    <property type="component" value="Unassembled WGS sequence"/>
</dbReference>
<dbReference type="Gene3D" id="2.120.10.30">
    <property type="entry name" value="TolB, C-terminal domain"/>
    <property type="match status" value="2"/>
</dbReference>
<proteinExistence type="predicted"/>
<keyword evidence="2" id="KW-0645">Protease</keyword>
<keyword evidence="1" id="KW-0378">Hydrolase</keyword>
<dbReference type="InterPro" id="IPR001375">
    <property type="entry name" value="Peptidase_S9_cat"/>
</dbReference>
<dbReference type="Pfam" id="PF07676">
    <property type="entry name" value="PD40"/>
    <property type="match status" value="1"/>
</dbReference>
<protein>
    <submittedName>
        <fullName evidence="4">Peptidase S9</fullName>
    </submittedName>
</protein>
<sequence length="590" mass="62721">MTGQLNRVDVTVLPIGWSPLSKPLPSEVSGSWSPTLSPDGRHCAYVSDRSGRPQVWVQPVGSDLAFLVDTGEAPVAAVQWSTGGGWLACSVAPGGAPRHEVWLVRPDGSALHQVAGFGADTADTMRWLPGRSLLALTENLTTALLVDPVSGERTVVGTGDLISLLDVSPGRDRALLRIGPRGSRHIAIRDLATGVDSYVTAGEQAVFGPDGTTVYARSETGEFPVLIRVAEGTAEIVATSENAEAESFTITSDGSRAAVLWNVRGGESEVSLIDLDGDEIAWRRLAPLPGSVVSGLAWSHDGSALAFTAEAPGQPHGVWVTSPDGIVPVSAEPAAPDAVRPTLETFEAHDGLTLTGWLFRPPTPGPHPTVLWFHGGPEAQERPGHGPLFQSLAARGIAVFAPNVRGSSGFGRSFVNADNLALRHDAIRDVQTCARHLVDSGVASRLGIMGRSYGGYLTLAALVTFPDLFDVGIDVCGMANFATFYEHTEPWIAAAAVSKYGDPVADKELLADLSPITRIDRLRTPLMVVHGENDSNVPVVEAEQVVQALAARGVPHKYLLFPDEGHELLHRSSRADYLRETVDWLTTHLL</sequence>
<dbReference type="PRINTS" id="PR00862">
    <property type="entry name" value="PROLIGOPTASE"/>
</dbReference>
<evidence type="ECO:0000256" key="2">
    <source>
        <dbReference type="ARBA" id="ARBA00022825"/>
    </source>
</evidence>
<evidence type="ECO:0000313" key="5">
    <source>
        <dbReference type="Proteomes" id="UP000609879"/>
    </source>
</evidence>
<dbReference type="EMBL" id="BOMI01000003">
    <property type="protein sequence ID" value="GID71569.1"/>
    <property type="molecule type" value="Genomic_DNA"/>
</dbReference>
<dbReference type="SUPFAM" id="SSF53474">
    <property type="entry name" value="alpha/beta-Hydrolases"/>
    <property type="match status" value="1"/>
</dbReference>
<evidence type="ECO:0000259" key="3">
    <source>
        <dbReference type="Pfam" id="PF00326"/>
    </source>
</evidence>
<keyword evidence="2" id="KW-0720">Serine protease</keyword>
<comment type="caution">
    <text evidence="4">The sequence shown here is derived from an EMBL/GenBank/DDBJ whole genome shotgun (WGS) entry which is preliminary data.</text>
</comment>
<keyword evidence="5" id="KW-1185">Reference proteome</keyword>
<reference evidence="4 5" key="1">
    <citation type="submission" date="2021-01" db="EMBL/GenBank/DDBJ databases">
        <title>Whole genome shotgun sequence of Actinoplanes deccanensis NBRC 13994.</title>
        <authorList>
            <person name="Komaki H."/>
            <person name="Tamura T."/>
        </authorList>
    </citation>
    <scope>NUCLEOTIDE SEQUENCE [LARGE SCALE GENOMIC DNA]</scope>
    <source>
        <strain evidence="4 5">NBRC 13994</strain>
    </source>
</reference>
<accession>A0ABQ3XUY7</accession>
<evidence type="ECO:0000313" key="4">
    <source>
        <dbReference type="EMBL" id="GID71569.1"/>
    </source>
</evidence>
<organism evidence="4 5">
    <name type="scientific">Paractinoplanes deccanensis</name>
    <dbReference type="NCBI Taxonomy" id="113561"/>
    <lineage>
        <taxon>Bacteria</taxon>
        <taxon>Bacillati</taxon>
        <taxon>Actinomycetota</taxon>
        <taxon>Actinomycetes</taxon>
        <taxon>Micromonosporales</taxon>
        <taxon>Micromonosporaceae</taxon>
        <taxon>Paractinoplanes</taxon>
    </lineage>
</organism>
<dbReference type="PANTHER" id="PTHR42776:SF27">
    <property type="entry name" value="DIPEPTIDYL PEPTIDASE FAMILY MEMBER 6"/>
    <property type="match status" value="1"/>
</dbReference>
<gene>
    <name evidence="4" type="ORF">Ade02nite_02100</name>
</gene>
<dbReference type="Pfam" id="PF00326">
    <property type="entry name" value="Peptidase_S9"/>
    <property type="match status" value="1"/>
</dbReference>
<dbReference type="InterPro" id="IPR011042">
    <property type="entry name" value="6-blade_b-propeller_TolB-like"/>
</dbReference>
<dbReference type="RefSeq" id="WP_203759562.1">
    <property type="nucleotide sequence ID" value="NZ_BAAABO010000004.1"/>
</dbReference>
<dbReference type="SUPFAM" id="SSF82171">
    <property type="entry name" value="DPP6 N-terminal domain-like"/>
    <property type="match status" value="1"/>
</dbReference>
<name>A0ABQ3XUY7_9ACTN</name>
<dbReference type="InterPro" id="IPR029058">
    <property type="entry name" value="AB_hydrolase_fold"/>
</dbReference>